<dbReference type="AlphaFoldDB" id="A0A929RRA0"/>
<keyword evidence="1" id="KW-0472">Membrane</keyword>
<gene>
    <name evidence="2" type="ORF">HXK09_04970</name>
</gene>
<feature type="transmembrane region" description="Helical" evidence="1">
    <location>
        <begin position="33"/>
        <end position="55"/>
    </location>
</feature>
<proteinExistence type="predicted"/>
<dbReference type="EMBL" id="JABZGF010000125">
    <property type="protein sequence ID" value="MBF0966499.1"/>
    <property type="molecule type" value="Genomic_DNA"/>
</dbReference>
<comment type="caution">
    <text evidence="2">The sequence shown here is derived from an EMBL/GenBank/DDBJ whole genome shotgun (WGS) entry which is preliminary data.</text>
</comment>
<reference evidence="2" key="1">
    <citation type="submission" date="2020-04" db="EMBL/GenBank/DDBJ databases">
        <title>Deep metagenomics examines the oral microbiome during advanced dental caries in children, revealing novel taxa and co-occurrences with host molecules.</title>
        <authorList>
            <person name="Baker J.L."/>
            <person name="Morton J.T."/>
            <person name="Dinis M."/>
            <person name="Alvarez R."/>
            <person name="Tran N.C."/>
            <person name="Knight R."/>
            <person name="Edlund A."/>
        </authorList>
    </citation>
    <scope>NUCLEOTIDE SEQUENCE</scope>
    <source>
        <strain evidence="2">JCVI_30_bin.13</strain>
    </source>
</reference>
<name>A0A929RRA0_9ACTO</name>
<evidence type="ECO:0000313" key="3">
    <source>
        <dbReference type="Proteomes" id="UP000759246"/>
    </source>
</evidence>
<keyword evidence="1" id="KW-1133">Transmembrane helix</keyword>
<accession>A0A929RRA0</accession>
<dbReference type="Proteomes" id="UP000759246">
    <property type="component" value="Unassembled WGS sequence"/>
</dbReference>
<evidence type="ECO:0000256" key="1">
    <source>
        <dbReference type="SAM" id="Phobius"/>
    </source>
</evidence>
<organism evidence="2 3">
    <name type="scientific">Actinomyces bouchesdurhonensis</name>
    <dbReference type="NCBI Taxonomy" id="1852361"/>
    <lineage>
        <taxon>Bacteria</taxon>
        <taxon>Bacillati</taxon>
        <taxon>Actinomycetota</taxon>
        <taxon>Actinomycetes</taxon>
        <taxon>Actinomycetales</taxon>
        <taxon>Actinomycetaceae</taxon>
        <taxon>Actinomyces</taxon>
    </lineage>
</organism>
<keyword evidence="1" id="KW-0812">Transmembrane</keyword>
<evidence type="ECO:0000313" key="2">
    <source>
        <dbReference type="EMBL" id="MBF0966499.1"/>
    </source>
</evidence>
<sequence>MEEQNVILDLAGSARFAPYLREAHGDIDRARELYLWAADLAGALFSTIAFVEVGLRNAMDRKLRAWNDQQGIDYGEDWALRKGAAPLLYDLVTHKSLAVAQNFAREQSRLRPKTHPRRLAAVTHDDVVSHFMFGTWVYLIKPRVWNQPQQCQQLWHECLSDAFPHADPSDSGRERLGDQLDRVRKLRNRVAHHENLLSVDIRRRLRDMLGILALIDPKLPDLAMQSNRVRSLVRADPRRSW</sequence>
<protein>
    <submittedName>
        <fullName evidence="2">Abi family protein</fullName>
    </submittedName>
</protein>